<organism evidence="3 4">
    <name type="scientific">Nonlabens dokdonensis</name>
    <dbReference type="NCBI Taxonomy" id="328515"/>
    <lineage>
        <taxon>Bacteria</taxon>
        <taxon>Pseudomonadati</taxon>
        <taxon>Bacteroidota</taxon>
        <taxon>Flavobacteriia</taxon>
        <taxon>Flavobacteriales</taxon>
        <taxon>Flavobacteriaceae</taxon>
        <taxon>Nonlabens</taxon>
    </lineage>
</organism>
<evidence type="ECO:0000313" key="4">
    <source>
        <dbReference type="Proteomes" id="UP000248584"/>
    </source>
</evidence>
<evidence type="ECO:0000256" key="1">
    <source>
        <dbReference type="PROSITE-ProRule" id="PRU00339"/>
    </source>
</evidence>
<dbReference type="PROSITE" id="PS50005">
    <property type="entry name" value="TPR"/>
    <property type="match status" value="1"/>
</dbReference>
<dbReference type="InterPro" id="IPR019734">
    <property type="entry name" value="TPR_rpt"/>
</dbReference>
<evidence type="ECO:0000313" key="3">
    <source>
        <dbReference type="EMBL" id="PZX43090.1"/>
    </source>
</evidence>
<keyword evidence="2" id="KW-1133">Transmembrane helix</keyword>
<dbReference type="Gene3D" id="1.10.10.10">
    <property type="entry name" value="Winged helix-like DNA-binding domain superfamily/Winged helix DNA-binding domain"/>
    <property type="match status" value="1"/>
</dbReference>
<dbReference type="InterPro" id="IPR011990">
    <property type="entry name" value="TPR-like_helical_dom_sf"/>
</dbReference>
<proteinExistence type="predicted"/>
<gene>
    <name evidence="3" type="ORF">LX97_00089</name>
</gene>
<protein>
    <recommendedName>
        <fullName evidence="5">HTH luxR-type domain-containing protein</fullName>
    </recommendedName>
</protein>
<dbReference type="RefSeq" id="WP_015360889.1">
    <property type="nucleotide sequence ID" value="NZ_QKZR01000001.1"/>
</dbReference>
<dbReference type="InterPro" id="IPR016032">
    <property type="entry name" value="Sig_transdc_resp-reg_C-effctor"/>
</dbReference>
<feature type="repeat" description="TPR" evidence="1">
    <location>
        <begin position="93"/>
        <end position="126"/>
    </location>
</feature>
<evidence type="ECO:0008006" key="5">
    <source>
        <dbReference type="Google" id="ProtNLM"/>
    </source>
</evidence>
<comment type="caution">
    <text evidence="3">The sequence shown here is derived from an EMBL/GenBank/DDBJ whole genome shotgun (WGS) entry which is preliminary data.</text>
</comment>
<dbReference type="SUPFAM" id="SSF46894">
    <property type="entry name" value="C-terminal effector domain of the bipartite response regulators"/>
    <property type="match status" value="1"/>
</dbReference>
<keyword evidence="2" id="KW-0472">Membrane</keyword>
<reference evidence="3 4" key="1">
    <citation type="submission" date="2018-06" db="EMBL/GenBank/DDBJ databases">
        <title>Genomic Encyclopedia of Archaeal and Bacterial Type Strains, Phase II (KMG-II): from individual species to whole genera.</title>
        <authorList>
            <person name="Goeker M."/>
        </authorList>
    </citation>
    <scope>NUCLEOTIDE SEQUENCE [LARGE SCALE GENOMIC DNA]</scope>
    <source>
        <strain evidence="3 4">DSM 17205</strain>
    </source>
</reference>
<keyword evidence="2" id="KW-0812">Transmembrane</keyword>
<sequence>MKTPILFILLFFSYIGFSQDCERFTKQIELDYKNNKLTLKTLDSIINVCNNIEKYPELTYYRGMLAFDQENFSLGIYELKRVLPFISDYNFKYSATTNLGILYAIQQDFENAKTTFQKSYDLAKVNNDEENMDYSMESLLALALDSGDISYLSKYETFFSNKDFNNDFCAQLHSLSFLAEFCYQFGKFEKAEEIIKNNFISNTDYSGCELELATFNVLRSKLALENKKYKKGIQILDSISFSKIEVIDRVPAYKLYKKLYNGLDDKVNALRYSDSITNILELNKINIDKSNKTTLNVLKEKEGDYKSKIYSLSGYILGFILLILVLIYIVYYVNKSRKAIKEKSKIYKDNYNKLWGNYQLTNQKLELLKKELINQKIDGNKNFYNNLINEINIHIDSSSEDPHKHLNMVEDAFVNDLKKVAPYLTDKEVQICFFFKLGLSHKKIAEILNKTEKSIDSYKYRINKKVRENQQIELNELLQKFD</sequence>
<dbReference type="SUPFAM" id="SSF48452">
    <property type="entry name" value="TPR-like"/>
    <property type="match status" value="1"/>
</dbReference>
<evidence type="ECO:0000256" key="2">
    <source>
        <dbReference type="SAM" id="Phobius"/>
    </source>
</evidence>
<dbReference type="Proteomes" id="UP000248584">
    <property type="component" value="Unassembled WGS sequence"/>
</dbReference>
<keyword evidence="1" id="KW-0802">TPR repeat</keyword>
<dbReference type="EMBL" id="QKZR01000001">
    <property type="protein sequence ID" value="PZX43090.1"/>
    <property type="molecule type" value="Genomic_DNA"/>
</dbReference>
<dbReference type="InterPro" id="IPR036388">
    <property type="entry name" value="WH-like_DNA-bd_sf"/>
</dbReference>
<accession>A0ABX5PZE0</accession>
<feature type="transmembrane region" description="Helical" evidence="2">
    <location>
        <begin position="312"/>
        <end position="333"/>
    </location>
</feature>
<dbReference type="Gene3D" id="1.25.40.10">
    <property type="entry name" value="Tetratricopeptide repeat domain"/>
    <property type="match status" value="1"/>
</dbReference>
<name>A0ABX5PZE0_9FLAO</name>
<keyword evidence="4" id="KW-1185">Reference proteome</keyword>